<dbReference type="Gene3D" id="3.40.50.300">
    <property type="entry name" value="P-loop containing nucleotide triphosphate hydrolases"/>
    <property type="match status" value="1"/>
</dbReference>
<gene>
    <name evidence="2" type="ORF">Esi_0157_0054</name>
</gene>
<evidence type="ECO:0000313" key="3">
    <source>
        <dbReference type="Proteomes" id="UP000002630"/>
    </source>
</evidence>
<dbReference type="EMBL" id="FN648120">
    <property type="protein sequence ID" value="CBN78958.1"/>
    <property type="molecule type" value="Genomic_DNA"/>
</dbReference>
<evidence type="ECO:0000313" key="2">
    <source>
        <dbReference type="EMBL" id="CBN78958.1"/>
    </source>
</evidence>
<sequence length="454" mass="49130">MSATKTSKHNDSAQHQQQQQRRRGDADDEHAQEDWRSAAADLAASLGIDPLTSTEAQHRRVFHLYLPVYFWLELLLRQSRGSAASPSSSSSSKSSSSSSTRGVAAGVPTANTHPRSSGGDVSKRARARSNSGSNKEPPVVVGINAPQGCGKTTIVSEMQRMLENAGHHCVVMSIDDFYLTGTEQDALAARFPTNPLLQVRGNAGTHDLALALRTIRALTRRDDGTSDGDSRDLRPSPPSSAEDPAAQDCVRVPRYDKSARGGKGDRAPEGEWSVVSTPPDVLLLEGWMLGFEALPDDSPLLLSAAEADGGTSDGLGAVNTFLEDYQSLHDEVDAWLVLKTAEPEMVFEWRAEAERRMREAGRPGMSDEEVRDFCSRYMPAYRAYLPGLYGRCRAADAGVDESTDGDRLGQPTQGDGGRDDVVQESLGSRKLTSGVVRARQTLVIEVGRDRNPVL</sequence>
<accession>D8LG59</accession>
<feature type="compositionally biased region" description="Basic and acidic residues" evidence="1">
    <location>
        <begin position="221"/>
        <end position="234"/>
    </location>
</feature>
<dbReference type="OrthoDB" id="347435at2759"/>
<keyword evidence="3" id="KW-1185">Reference proteome</keyword>
<dbReference type="EMBL" id="FN649748">
    <property type="protein sequence ID" value="CBN78958.1"/>
    <property type="molecule type" value="Genomic_DNA"/>
</dbReference>
<feature type="region of interest" description="Disordered" evidence="1">
    <location>
        <begin position="221"/>
        <end position="274"/>
    </location>
</feature>
<evidence type="ECO:0008006" key="4">
    <source>
        <dbReference type="Google" id="ProtNLM"/>
    </source>
</evidence>
<evidence type="ECO:0000256" key="1">
    <source>
        <dbReference type="SAM" id="MobiDB-lite"/>
    </source>
</evidence>
<dbReference type="SUPFAM" id="SSF52540">
    <property type="entry name" value="P-loop containing nucleoside triphosphate hydrolases"/>
    <property type="match status" value="1"/>
</dbReference>
<dbReference type="PANTHER" id="PTHR10285">
    <property type="entry name" value="URIDINE KINASE"/>
    <property type="match status" value="1"/>
</dbReference>
<proteinExistence type="predicted"/>
<feature type="compositionally biased region" description="Basic and acidic residues" evidence="1">
    <location>
        <begin position="251"/>
        <end position="269"/>
    </location>
</feature>
<organism evidence="2 3">
    <name type="scientific">Ectocarpus siliculosus</name>
    <name type="common">Brown alga</name>
    <name type="synonym">Conferva siliculosa</name>
    <dbReference type="NCBI Taxonomy" id="2880"/>
    <lineage>
        <taxon>Eukaryota</taxon>
        <taxon>Sar</taxon>
        <taxon>Stramenopiles</taxon>
        <taxon>Ochrophyta</taxon>
        <taxon>PX clade</taxon>
        <taxon>Phaeophyceae</taxon>
        <taxon>Ectocarpales</taxon>
        <taxon>Ectocarpaceae</taxon>
        <taxon>Ectocarpus</taxon>
    </lineage>
</organism>
<dbReference type="eggNOG" id="KOG2878">
    <property type="taxonomic scope" value="Eukaryota"/>
</dbReference>
<name>D8LG59_ECTSI</name>
<feature type="compositionally biased region" description="Low complexity" evidence="1">
    <location>
        <begin position="82"/>
        <end position="99"/>
    </location>
</feature>
<feature type="region of interest" description="Disordered" evidence="1">
    <location>
        <begin position="82"/>
        <end position="146"/>
    </location>
</feature>
<dbReference type="STRING" id="2880.D8LG59"/>
<dbReference type="Proteomes" id="UP000002630">
    <property type="component" value="Linkage Group LG23"/>
</dbReference>
<dbReference type="InterPro" id="IPR027417">
    <property type="entry name" value="P-loop_NTPase"/>
</dbReference>
<protein>
    <recommendedName>
        <fullName evidence="4">Phosphoribulokinase/uridine kinase domain-containing protein</fullName>
    </recommendedName>
</protein>
<feature type="region of interest" description="Disordered" evidence="1">
    <location>
        <begin position="1"/>
        <end position="34"/>
    </location>
</feature>
<dbReference type="InParanoid" id="D8LG59"/>
<dbReference type="AlphaFoldDB" id="D8LG59"/>
<reference evidence="2 3" key="1">
    <citation type="journal article" date="2010" name="Nature">
        <title>The Ectocarpus genome and the independent evolution of multicellularity in brown algae.</title>
        <authorList>
            <person name="Cock J.M."/>
            <person name="Sterck L."/>
            <person name="Rouze P."/>
            <person name="Scornet D."/>
            <person name="Allen A.E."/>
            <person name="Amoutzias G."/>
            <person name="Anthouard V."/>
            <person name="Artiguenave F."/>
            <person name="Aury J.M."/>
            <person name="Badger J.H."/>
            <person name="Beszteri B."/>
            <person name="Billiau K."/>
            <person name="Bonnet E."/>
            <person name="Bothwell J.H."/>
            <person name="Bowler C."/>
            <person name="Boyen C."/>
            <person name="Brownlee C."/>
            <person name="Carrano C.J."/>
            <person name="Charrier B."/>
            <person name="Cho G.Y."/>
            <person name="Coelho S.M."/>
            <person name="Collen J."/>
            <person name="Corre E."/>
            <person name="Da Silva C."/>
            <person name="Delage L."/>
            <person name="Delaroque N."/>
            <person name="Dittami S.M."/>
            <person name="Doulbeau S."/>
            <person name="Elias M."/>
            <person name="Farnham G."/>
            <person name="Gachon C.M."/>
            <person name="Gschloessl B."/>
            <person name="Heesch S."/>
            <person name="Jabbari K."/>
            <person name="Jubin C."/>
            <person name="Kawai H."/>
            <person name="Kimura K."/>
            <person name="Kloareg B."/>
            <person name="Kupper F.C."/>
            <person name="Lang D."/>
            <person name="Le Bail A."/>
            <person name="Leblanc C."/>
            <person name="Lerouge P."/>
            <person name="Lohr M."/>
            <person name="Lopez P.J."/>
            <person name="Martens C."/>
            <person name="Maumus F."/>
            <person name="Michel G."/>
            <person name="Miranda-Saavedra D."/>
            <person name="Morales J."/>
            <person name="Moreau H."/>
            <person name="Motomura T."/>
            <person name="Nagasato C."/>
            <person name="Napoli C.A."/>
            <person name="Nelson D.R."/>
            <person name="Nyvall-Collen P."/>
            <person name="Peters A.F."/>
            <person name="Pommier C."/>
            <person name="Potin P."/>
            <person name="Poulain J."/>
            <person name="Quesneville H."/>
            <person name="Read B."/>
            <person name="Rensing S.A."/>
            <person name="Ritter A."/>
            <person name="Rousvoal S."/>
            <person name="Samanta M."/>
            <person name="Samson G."/>
            <person name="Schroeder D.C."/>
            <person name="Segurens B."/>
            <person name="Strittmatter M."/>
            <person name="Tonon T."/>
            <person name="Tregear J.W."/>
            <person name="Valentin K."/>
            <person name="von Dassow P."/>
            <person name="Yamagishi T."/>
            <person name="Van de Peer Y."/>
            <person name="Wincker P."/>
        </authorList>
    </citation>
    <scope>NUCLEOTIDE SEQUENCE [LARGE SCALE GENOMIC DNA]</scope>
    <source>
        <strain evidence="3">Ec32 / CCAP1310/4</strain>
    </source>
</reference>
<feature type="region of interest" description="Disordered" evidence="1">
    <location>
        <begin position="399"/>
        <end position="420"/>
    </location>
</feature>